<protein>
    <recommendedName>
        <fullName evidence="10">Dynein light chain roadblock</fullName>
    </recommendedName>
</protein>
<comment type="caution">
    <text evidence="12">The sequence shown here is derived from an EMBL/GenBank/DDBJ whole genome shotgun (WGS) entry which is preliminary data.</text>
</comment>
<dbReference type="Gene3D" id="3.30.450.30">
    <property type="entry name" value="Dynein light chain 2a, cytoplasmic"/>
    <property type="match status" value="1"/>
</dbReference>
<name>A0A2Z6QK77_9GLOM</name>
<evidence type="ECO:0000256" key="4">
    <source>
        <dbReference type="ARBA" id="ARBA00022490"/>
    </source>
</evidence>
<keyword evidence="8 10" id="KW-0206">Cytoskeleton</keyword>
<evidence type="ECO:0000256" key="5">
    <source>
        <dbReference type="ARBA" id="ARBA00022701"/>
    </source>
</evidence>
<dbReference type="GO" id="GO:0005868">
    <property type="term" value="C:cytoplasmic dynein complex"/>
    <property type="evidence" value="ECO:0007669"/>
    <property type="project" value="UniProtKB-UniRule"/>
</dbReference>
<dbReference type="PIRSF" id="PIRSF009998">
    <property type="entry name" value="DLC7"/>
    <property type="match status" value="1"/>
</dbReference>
<dbReference type="InterPro" id="IPR016561">
    <property type="entry name" value="DYNLRB1/2"/>
</dbReference>
<proteinExistence type="inferred from homology"/>
<evidence type="ECO:0000256" key="1">
    <source>
        <dbReference type="ARBA" id="ARBA00004245"/>
    </source>
</evidence>
<dbReference type="EMBL" id="BLAL01000356">
    <property type="protein sequence ID" value="GET04481.1"/>
    <property type="molecule type" value="Genomic_DNA"/>
</dbReference>
<sequence>MSEVEVEEHFKRLTNNKYVEGVLIVNEDGQTIKSNLDPTLNKKYSDLITKLVEQTTFCVKEMDETNDLSFLRVRTKKHEIMIVPDKEYLLIVIQNPEKK</sequence>
<feature type="domain" description="Roadblock/LAMTOR2" evidence="11">
    <location>
        <begin position="6"/>
        <end position="94"/>
    </location>
</feature>
<dbReference type="GO" id="GO:0045505">
    <property type="term" value="F:dynein intermediate chain binding"/>
    <property type="evidence" value="ECO:0007669"/>
    <property type="project" value="UniProtKB-UniRule"/>
</dbReference>
<dbReference type="GO" id="GO:0005874">
    <property type="term" value="C:microtubule"/>
    <property type="evidence" value="ECO:0007669"/>
    <property type="project" value="UniProtKB-UniRule"/>
</dbReference>
<keyword evidence="6 10" id="KW-0243">Dynein</keyword>
<evidence type="ECO:0000256" key="6">
    <source>
        <dbReference type="ARBA" id="ARBA00023017"/>
    </source>
</evidence>
<keyword evidence="5 10" id="KW-0493">Microtubule</keyword>
<reference evidence="12 14" key="1">
    <citation type="submission" date="2017-11" db="EMBL/GenBank/DDBJ databases">
        <title>The genome of Rhizophagus clarus HR1 reveals common genetic basis of auxotrophy among arbuscular mycorrhizal fungi.</title>
        <authorList>
            <person name="Kobayashi Y."/>
        </authorList>
    </citation>
    <scope>NUCLEOTIDE SEQUENCE [LARGE SCALE GENOMIC DNA]</scope>
    <source>
        <strain evidence="12 14">HR1</strain>
    </source>
</reference>
<dbReference type="GO" id="GO:0007018">
    <property type="term" value="P:microtubule-based movement"/>
    <property type="evidence" value="ECO:0007669"/>
    <property type="project" value="UniProtKB-UniRule"/>
</dbReference>
<dbReference type="Proteomes" id="UP000247702">
    <property type="component" value="Unassembled WGS sequence"/>
</dbReference>
<evidence type="ECO:0000256" key="7">
    <source>
        <dbReference type="ARBA" id="ARBA00023175"/>
    </source>
</evidence>
<dbReference type="InterPro" id="IPR004942">
    <property type="entry name" value="Roadblock/LAMTOR2_dom"/>
</dbReference>
<evidence type="ECO:0000256" key="10">
    <source>
        <dbReference type="PIRNR" id="PIRNR009998"/>
    </source>
</evidence>
<dbReference type="FunFam" id="3.30.450.30:FF:000011">
    <property type="entry name" value="Dynein light chain roadblock"/>
    <property type="match status" value="1"/>
</dbReference>
<evidence type="ECO:0000259" key="11">
    <source>
        <dbReference type="SMART" id="SM00960"/>
    </source>
</evidence>
<dbReference type="Pfam" id="PF03259">
    <property type="entry name" value="Robl_LC7"/>
    <property type="match status" value="1"/>
</dbReference>
<evidence type="ECO:0000256" key="8">
    <source>
        <dbReference type="ARBA" id="ARBA00023212"/>
    </source>
</evidence>
<gene>
    <name evidence="13" type="ORF">RCL2_003078200</name>
    <name evidence="12" type="ORF">RclHR1_01750016</name>
</gene>
<evidence type="ECO:0000256" key="2">
    <source>
        <dbReference type="ARBA" id="ARBA00007191"/>
    </source>
</evidence>
<comment type="subcellular location">
    <subcellularLocation>
        <location evidence="1 10">Cytoplasm</location>
        <location evidence="1 10">Cytoskeleton</location>
    </subcellularLocation>
</comment>
<dbReference type="SUPFAM" id="SSF103196">
    <property type="entry name" value="Roadblock/LC7 domain"/>
    <property type="match status" value="1"/>
</dbReference>
<comment type="function">
    <text evidence="9">Acts as one of several non-catalytic accessory components of the cytoplasmic dynein 1 complex that are thought to be involved in linking dynein to cargos and to adapter proteins that regulate dynein function. Cytoplasmic dynein 1 acts as a motor for the intracellular retrograde motility of vesicles and organelles along microtubules.</text>
</comment>
<dbReference type="Proteomes" id="UP000615446">
    <property type="component" value="Unassembled WGS sequence"/>
</dbReference>
<evidence type="ECO:0000256" key="3">
    <source>
        <dbReference type="ARBA" id="ARBA00022448"/>
    </source>
</evidence>
<accession>A0A2Z6QK77</accession>
<dbReference type="PANTHER" id="PTHR10779">
    <property type="entry name" value="DYNEIN LIGHT CHAIN ROADBLOCK"/>
    <property type="match status" value="1"/>
</dbReference>
<evidence type="ECO:0000256" key="9">
    <source>
        <dbReference type="ARBA" id="ARBA00025362"/>
    </source>
</evidence>
<comment type="similarity">
    <text evidence="2 10">Belongs to the GAMAD family.</text>
</comment>
<dbReference type="EMBL" id="BEXD01000835">
    <property type="protein sequence ID" value="GBB90517.1"/>
    <property type="molecule type" value="Genomic_DNA"/>
</dbReference>
<dbReference type="AlphaFoldDB" id="A0A2Z6QK77"/>
<evidence type="ECO:0000313" key="14">
    <source>
        <dbReference type="Proteomes" id="UP000247702"/>
    </source>
</evidence>
<keyword evidence="14" id="KW-1185">Reference proteome</keyword>
<dbReference type="GO" id="GO:0005737">
    <property type="term" value="C:cytoplasm"/>
    <property type="evidence" value="ECO:0007669"/>
    <property type="project" value="UniProtKB-UniRule"/>
</dbReference>
<organism evidence="12 14">
    <name type="scientific">Rhizophagus clarus</name>
    <dbReference type="NCBI Taxonomy" id="94130"/>
    <lineage>
        <taxon>Eukaryota</taxon>
        <taxon>Fungi</taxon>
        <taxon>Fungi incertae sedis</taxon>
        <taxon>Mucoromycota</taxon>
        <taxon>Glomeromycotina</taxon>
        <taxon>Glomeromycetes</taxon>
        <taxon>Glomerales</taxon>
        <taxon>Glomeraceae</taxon>
        <taxon>Rhizophagus</taxon>
    </lineage>
</organism>
<evidence type="ECO:0000313" key="13">
    <source>
        <dbReference type="EMBL" id="GET04481.1"/>
    </source>
</evidence>
<dbReference type="OrthoDB" id="9985637at2759"/>
<dbReference type="SMART" id="SM00960">
    <property type="entry name" value="Robl_LC7"/>
    <property type="match status" value="1"/>
</dbReference>
<keyword evidence="3 10" id="KW-0813">Transport</keyword>
<keyword evidence="4 10" id="KW-0963">Cytoplasm</keyword>
<keyword evidence="7 10" id="KW-0505">Motor protein</keyword>
<dbReference type="STRING" id="94130.A0A2Z6QK77"/>
<evidence type="ECO:0000313" key="12">
    <source>
        <dbReference type="EMBL" id="GBB90517.1"/>
    </source>
</evidence>
<reference evidence="13" key="2">
    <citation type="submission" date="2019-10" db="EMBL/GenBank/DDBJ databases">
        <title>Conservation and host-specific expression of non-tandemly repeated heterogenous ribosome RNA gene in arbuscular mycorrhizal fungi.</title>
        <authorList>
            <person name="Maeda T."/>
            <person name="Kobayashi Y."/>
            <person name="Nakagawa T."/>
            <person name="Ezawa T."/>
            <person name="Yamaguchi K."/>
            <person name="Bino T."/>
            <person name="Nishimoto Y."/>
            <person name="Shigenobu S."/>
            <person name="Kawaguchi M."/>
        </authorList>
    </citation>
    <scope>NUCLEOTIDE SEQUENCE</scope>
    <source>
        <strain evidence="13">HR1</strain>
    </source>
</reference>